<dbReference type="InterPro" id="IPR001128">
    <property type="entry name" value="Cyt_P450"/>
</dbReference>
<organism evidence="14 15">
    <name type="scientific">Rosa chinensis</name>
    <name type="common">China rose</name>
    <dbReference type="NCBI Taxonomy" id="74649"/>
    <lineage>
        <taxon>Eukaryota</taxon>
        <taxon>Viridiplantae</taxon>
        <taxon>Streptophyta</taxon>
        <taxon>Embryophyta</taxon>
        <taxon>Tracheophyta</taxon>
        <taxon>Spermatophyta</taxon>
        <taxon>Magnoliopsida</taxon>
        <taxon>eudicotyledons</taxon>
        <taxon>Gunneridae</taxon>
        <taxon>Pentapetalae</taxon>
        <taxon>rosids</taxon>
        <taxon>fabids</taxon>
        <taxon>Rosales</taxon>
        <taxon>Rosaceae</taxon>
        <taxon>Rosoideae</taxon>
        <taxon>Rosoideae incertae sedis</taxon>
        <taxon>Rosa</taxon>
    </lineage>
</organism>
<dbReference type="GO" id="GO:0005506">
    <property type="term" value="F:iron ion binding"/>
    <property type="evidence" value="ECO:0007669"/>
    <property type="project" value="InterPro"/>
</dbReference>
<evidence type="ECO:0000256" key="8">
    <source>
        <dbReference type="ARBA" id="ARBA00023004"/>
    </source>
</evidence>
<keyword evidence="9 12" id="KW-0503">Monooxygenase</keyword>
<gene>
    <name evidence="14" type="ORF">RchiOBHm_Chr4g0402401</name>
</gene>
<evidence type="ECO:0000256" key="1">
    <source>
        <dbReference type="ARBA" id="ARBA00004167"/>
    </source>
</evidence>
<dbReference type="PRINTS" id="PR00385">
    <property type="entry name" value="P450"/>
</dbReference>
<comment type="cofactor">
    <cofactor evidence="11">
        <name>heme</name>
        <dbReference type="ChEBI" id="CHEBI:30413"/>
    </cofactor>
</comment>
<evidence type="ECO:0000313" key="15">
    <source>
        <dbReference type="Proteomes" id="UP000238479"/>
    </source>
</evidence>
<dbReference type="Gene3D" id="1.10.630.10">
    <property type="entry name" value="Cytochrome P450"/>
    <property type="match status" value="1"/>
</dbReference>
<dbReference type="GO" id="GO:0004497">
    <property type="term" value="F:monooxygenase activity"/>
    <property type="evidence" value="ECO:0007669"/>
    <property type="project" value="UniProtKB-KW"/>
</dbReference>
<evidence type="ECO:0000256" key="9">
    <source>
        <dbReference type="ARBA" id="ARBA00023033"/>
    </source>
</evidence>
<keyword evidence="4 13" id="KW-0812">Transmembrane</keyword>
<evidence type="ECO:0000256" key="2">
    <source>
        <dbReference type="ARBA" id="ARBA00010617"/>
    </source>
</evidence>
<dbReference type="InterPro" id="IPR050665">
    <property type="entry name" value="Cytochrome_P450_Monooxygen"/>
</dbReference>
<dbReference type="PRINTS" id="PR00463">
    <property type="entry name" value="EP450I"/>
</dbReference>
<comment type="subcellular location">
    <subcellularLocation>
        <location evidence="1">Membrane</location>
        <topology evidence="1">Single-pass membrane protein</topology>
    </subcellularLocation>
</comment>
<evidence type="ECO:0000256" key="13">
    <source>
        <dbReference type="SAM" id="Phobius"/>
    </source>
</evidence>
<feature type="transmembrane region" description="Helical" evidence="13">
    <location>
        <begin position="12"/>
        <end position="31"/>
    </location>
</feature>
<comment type="caution">
    <text evidence="14">The sequence shown here is derived from an EMBL/GenBank/DDBJ whole genome shotgun (WGS) entry which is preliminary data.</text>
</comment>
<dbReference type="STRING" id="74649.A0A2P6QTA9"/>
<dbReference type="EMBL" id="PDCK01000042">
    <property type="protein sequence ID" value="PRQ37421.1"/>
    <property type="molecule type" value="Genomic_DNA"/>
</dbReference>
<reference evidence="14 15" key="1">
    <citation type="journal article" date="2018" name="Nat. Genet.">
        <title>The Rosa genome provides new insights in the design of modern roses.</title>
        <authorList>
            <person name="Bendahmane M."/>
        </authorList>
    </citation>
    <scope>NUCLEOTIDE SEQUENCE [LARGE SCALE GENOMIC DNA]</scope>
    <source>
        <strain evidence="15">cv. Old Blush</strain>
    </source>
</reference>
<proteinExistence type="inferred from homology"/>
<evidence type="ECO:0000313" key="14">
    <source>
        <dbReference type="EMBL" id="PRQ37421.1"/>
    </source>
</evidence>
<keyword evidence="8 11" id="KW-0408">Iron</keyword>
<evidence type="ECO:0000256" key="5">
    <source>
        <dbReference type="ARBA" id="ARBA00022723"/>
    </source>
</evidence>
<dbReference type="GO" id="GO:0020037">
    <property type="term" value="F:heme binding"/>
    <property type="evidence" value="ECO:0007669"/>
    <property type="project" value="InterPro"/>
</dbReference>
<dbReference type="Gramene" id="PRQ37421">
    <property type="protein sequence ID" value="PRQ37421"/>
    <property type="gene ID" value="RchiOBHm_Chr4g0402401"/>
</dbReference>
<comment type="similarity">
    <text evidence="2 12">Belongs to the cytochrome P450 family.</text>
</comment>
<evidence type="ECO:0000256" key="11">
    <source>
        <dbReference type="PIRSR" id="PIRSR602401-1"/>
    </source>
</evidence>
<dbReference type="InterPro" id="IPR002401">
    <property type="entry name" value="Cyt_P450_E_grp-I"/>
</dbReference>
<evidence type="ECO:0000256" key="3">
    <source>
        <dbReference type="ARBA" id="ARBA00022617"/>
    </source>
</evidence>
<dbReference type="Pfam" id="PF00067">
    <property type="entry name" value="p450"/>
    <property type="match status" value="1"/>
</dbReference>
<dbReference type="Proteomes" id="UP000238479">
    <property type="component" value="Chromosome 4"/>
</dbReference>
<keyword evidence="10 13" id="KW-0472">Membrane</keyword>
<evidence type="ECO:0000256" key="10">
    <source>
        <dbReference type="ARBA" id="ARBA00023136"/>
    </source>
</evidence>
<name>A0A2P6QTA9_ROSCH</name>
<dbReference type="AlphaFoldDB" id="A0A2P6QTA9"/>
<evidence type="ECO:0000256" key="12">
    <source>
        <dbReference type="RuleBase" id="RU000461"/>
    </source>
</evidence>
<accession>A0A2P6QTA9</accession>
<feature type="binding site" description="axial binding residue" evidence="11">
    <location>
        <position position="475"/>
    </location>
    <ligand>
        <name>heme</name>
        <dbReference type="ChEBI" id="CHEBI:30413"/>
    </ligand>
    <ligandPart>
        <name>Fe</name>
        <dbReference type="ChEBI" id="CHEBI:18248"/>
    </ligandPart>
</feature>
<dbReference type="InterPro" id="IPR017972">
    <property type="entry name" value="Cyt_P450_CS"/>
</dbReference>
<evidence type="ECO:0000256" key="7">
    <source>
        <dbReference type="ARBA" id="ARBA00023002"/>
    </source>
</evidence>
<sequence>MYWLGDQGVIITLPSLVCLFVILSTFIINILRKQWWTPTRLQNLMALQGIKGPSYRLIHGNTKEVSNMKKKRSSSTASCTPYTTLFSHNTFSQVQPHIQSWTKTYGKNYLQWNGRQPQLVITEPELCKEILENRDGVFLKPMPPSNIMKLKGEGLPRSVGPKWEKLRKLANHAYHGESLKSMTPAMIVSTETMLERWGYYEGKEIDVFEEFKLLTSEVLSRTAFGSSYLEGLSNFEKTIKLFSYMYKSSFKLRLPGISKIFKTSDEVKSEKLEKEICETLLDIVKKREKKAMTTGGEDNNFGNDLLGFLLKTCHDSSDKNRISLEDLVNECKTFCFAGQETLALLTWTIFLLALHTDWQEEARKEVLEVFGKQAPNPNDIFKLKTMSMIINESLRLYPPLLSLVRKVDKEVRVGNLIVPADVELLIPNLAFHHEPQLWGQNVQLFKPERFSEGVAKATRNNRAAFLPFGMGPRTCVGFNFATTEAKIVVSMILQRHTITISPTYVHSPREFITVQPEHGVQVVLHSL</sequence>
<evidence type="ECO:0000256" key="4">
    <source>
        <dbReference type="ARBA" id="ARBA00022692"/>
    </source>
</evidence>
<keyword evidence="15" id="KW-1185">Reference proteome</keyword>
<dbReference type="GO" id="GO:0016020">
    <property type="term" value="C:membrane"/>
    <property type="evidence" value="ECO:0007669"/>
    <property type="project" value="UniProtKB-SubCell"/>
</dbReference>
<evidence type="ECO:0000256" key="6">
    <source>
        <dbReference type="ARBA" id="ARBA00022989"/>
    </source>
</evidence>
<dbReference type="PANTHER" id="PTHR24282">
    <property type="entry name" value="CYTOCHROME P450 FAMILY MEMBER"/>
    <property type="match status" value="1"/>
</dbReference>
<keyword evidence="3 11" id="KW-0349">Heme</keyword>
<keyword evidence="7 12" id="KW-0560">Oxidoreductase</keyword>
<dbReference type="PROSITE" id="PS00086">
    <property type="entry name" value="CYTOCHROME_P450"/>
    <property type="match status" value="1"/>
</dbReference>
<dbReference type="PANTHER" id="PTHR24282:SF20">
    <property type="entry name" value="CYTOCHROME P450 CYP749A22-LIKE"/>
    <property type="match status" value="1"/>
</dbReference>
<dbReference type="GO" id="GO:0016705">
    <property type="term" value="F:oxidoreductase activity, acting on paired donors, with incorporation or reduction of molecular oxygen"/>
    <property type="evidence" value="ECO:0007669"/>
    <property type="project" value="InterPro"/>
</dbReference>
<dbReference type="SUPFAM" id="SSF48264">
    <property type="entry name" value="Cytochrome P450"/>
    <property type="match status" value="1"/>
</dbReference>
<dbReference type="OMA" id="MFHTHRN"/>
<keyword evidence="5 11" id="KW-0479">Metal-binding</keyword>
<keyword evidence="6 13" id="KW-1133">Transmembrane helix</keyword>
<protein>
    <submittedName>
        <fullName evidence="14">Putative cytochrome P450</fullName>
    </submittedName>
</protein>
<dbReference type="InterPro" id="IPR036396">
    <property type="entry name" value="Cyt_P450_sf"/>
</dbReference>